<keyword evidence="4" id="KW-0704">Schiff base</keyword>
<reference evidence="7 8" key="1">
    <citation type="submission" date="2019-02" db="EMBL/GenBank/DDBJ databases">
        <title>Deep-cultivation of Planctomycetes and their phenomic and genomic characterization uncovers novel biology.</title>
        <authorList>
            <person name="Wiegand S."/>
            <person name="Jogler M."/>
            <person name="Boedeker C."/>
            <person name="Pinto D."/>
            <person name="Vollmers J."/>
            <person name="Rivas-Marin E."/>
            <person name="Kohn T."/>
            <person name="Peeters S.H."/>
            <person name="Heuer A."/>
            <person name="Rast P."/>
            <person name="Oberbeckmann S."/>
            <person name="Bunk B."/>
            <person name="Jeske O."/>
            <person name="Meyerdierks A."/>
            <person name="Storesund J.E."/>
            <person name="Kallscheuer N."/>
            <person name="Luecker S."/>
            <person name="Lage O.M."/>
            <person name="Pohl T."/>
            <person name="Merkel B.J."/>
            <person name="Hornburger P."/>
            <person name="Mueller R.-W."/>
            <person name="Bruemmer F."/>
            <person name="Labrenz M."/>
            <person name="Spormann A.M."/>
            <person name="Op Den Camp H."/>
            <person name="Overmann J."/>
            <person name="Amann R."/>
            <person name="Jetten M.S.M."/>
            <person name="Mascher T."/>
            <person name="Medema M.H."/>
            <person name="Devos D.P."/>
            <person name="Kaster A.-K."/>
            <person name="Ovreas L."/>
            <person name="Rohde M."/>
            <person name="Galperin M.Y."/>
            <person name="Jogler C."/>
        </authorList>
    </citation>
    <scope>NUCLEOTIDE SEQUENCE [LARGE SCALE GENOMIC DNA]</scope>
    <source>
        <strain evidence="7 8">Pla52n</strain>
    </source>
</reference>
<dbReference type="RefSeq" id="WP_146518346.1">
    <property type="nucleotide sequence ID" value="NZ_CP151726.1"/>
</dbReference>
<evidence type="ECO:0000256" key="2">
    <source>
        <dbReference type="ARBA" id="ARBA00012553"/>
    </source>
</evidence>
<dbReference type="OrthoDB" id="289419at2"/>
<organism evidence="7 8">
    <name type="scientific">Stieleria varia</name>
    <dbReference type="NCBI Taxonomy" id="2528005"/>
    <lineage>
        <taxon>Bacteria</taxon>
        <taxon>Pseudomonadati</taxon>
        <taxon>Planctomycetota</taxon>
        <taxon>Planctomycetia</taxon>
        <taxon>Pirellulales</taxon>
        <taxon>Pirellulaceae</taxon>
        <taxon>Stieleria</taxon>
    </lineage>
</organism>
<evidence type="ECO:0000256" key="4">
    <source>
        <dbReference type="ARBA" id="ARBA00023270"/>
    </source>
</evidence>
<evidence type="ECO:0000256" key="3">
    <source>
        <dbReference type="ARBA" id="ARBA00023239"/>
    </source>
</evidence>
<comment type="function">
    <text evidence="1">Catalyzes the formation of 4-(hydroxymethyl)-2-furancarboxaldehyde phosphate (4-HFC-P) from two molecules of glyceraldehyde-3-P (GA-3-P).</text>
</comment>
<name>A0A5C6BA10_9BACT</name>
<dbReference type="Pfam" id="PF04476">
    <property type="entry name" value="4HFCP_synth"/>
    <property type="match status" value="1"/>
</dbReference>
<dbReference type="Proteomes" id="UP000320176">
    <property type="component" value="Unassembled WGS sequence"/>
</dbReference>
<keyword evidence="3" id="KW-0456">Lyase</keyword>
<comment type="caution">
    <text evidence="7">The sequence shown here is derived from an EMBL/GenBank/DDBJ whole genome shotgun (WGS) entry which is preliminary data.</text>
</comment>
<proteinExistence type="predicted"/>
<evidence type="ECO:0000313" key="7">
    <source>
        <dbReference type="EMBL" id="TWU08271.1"/>
    </source>
</evidence>
<gene>
    <name evidence="7" type="ORF">Pla52n_08530</name>
</gene>
<evidence type="ECO:0000256" key="5">
    <source>
        <dbReference type="ARBA" id="ARBA00032523"/>
    </source>
</evidence>
<dbReference type="EMBL" id="SJPN01000001">
    <property type="protein sequence ID" value="TWU08271.1"/>
    <property type="molecule type" value="Genomic_DNA"/>
</dbReference>
<dbReference type="GO" id="GO:0016829">
    <property type="term" value="F:lyase activity"/>
    <property type="evidence" value="ECO:0007669"/>
    <property type="project" value="UniProtKB-KW"/>
</dbReference>
<sequence>MSLTSLSESAAHSQRGLSQEWLVSVSSESEMAMVLGYPVDILDFKDPSSGPLAPSEPSLWGLAVERLASGGPALSAALGEGGEAVRLAGQVPREFGFAKVGPSGCQTSMQVCDLWQSVRKPLADSVKLVGVAYADSAAAHSLSPEEVFSNAARFGLRHVLVDTWSKSGQSSLDILGWDRIRELSSLARRHRLWWSLAGSLTLDIAMAINERRIPVDCLGVRGDLCEGGRAGTLSETRLNAWSAMLPSRQ</sequence>
<comment type="catalytic activity">
    <reaction evidence="6">
        <text>2 D-glyceraldehyde 3-phosphate = 4-(hydroxymethyl)-2-furancarboxaldehyde phosphate + phosphate + 2 H2O</text>
        <dbReference type="Rhea" id="RHEA:43536"/>
        <dbReference type="ChEBI" id="CHEBI:15377"/>
        <dbReference type="ChEBI" id="CHEBI:43474"/>
        <dbReference type="ChEBI" id="CHEBI:59776"/>
        <dbReference type="ChEBI" id="CHEBI:83407"/>
        <dbReference type="EC" id="4.2.3.153"/>
    </reaction>
</comment>
<protein>
    <recommendedName>
        <fullName evidence="2">(5-formylfuran-3-yl)methyl phosphate synthase</fullName>
        <ecNumber evidence="2">4.2.3.153</ecNumber>
    </recommendedName>
    <alternativeName>
        <fullName evidence="5">4-(hydroxymethyl)-2-furancarboxaldehyde-phosphate synthase</fullName>
    </alternativeName>
</protein>
<evidence type="ECO:0000313" key="8">
    <source>
        <dbReference type="Proteomes" id="UP000320176"/>
    </source>
</evidence>
<keyword evidence="8" id="KW-1185">Reference proteome</keyword>
<evidence type="ECO:0000256" key="1">
    <source>
        <dbReference type="ARBA" id="ARBA00003810"/>
    </source>
</evidence>
<dbReference type="AlphaFoldDB" id="A0A5C6BA10"/>
<dbReference type="EC" id="4.2.3.153" evidence="2"/>
<accession>A0A5C6BA10</accession>
<dbReference type="InterPro" id="IPR007565">
    <property type="entry name" value="4HFCP_synth"/>
</dbReference>
<evidence type="ECO:0000256" key="6">
    <source>
        <dbReference type="ARBA" id="ARBA00047628"/>
    </source>
</evidence>